<dbReference type="Pfam" id="PF04386">
    <property type="entry name" value="SspB"/>
    <property type="match status" value="1"/>
</dbReference>
<proteinExistence type="predicted"/>
<dbReference type="RefSeq" id="WP_058316130.1">
    <property type="nucleotide sequence ID" value="NZ_CYTO01000024.1"/>
</dbReference>
<dbReference type="OrthoDB" id="9800412at2"/>
<feature type="region of interest" description="Disordered" evidence="1">
    <location>
        <begin position="153"/>
        <end position="177"/>
    </location>
</feature>
<dbReference type="STRING" id="1715691.TA5113_02911"/>
<dbReference type="EMBL" id="CYUE01000021">
    <property type="protein sequence ID" value="CUK27246.1"/>
    <property type="molecule type" value="Genomic_DNA"/>
</dbReference>
<protein>
    <submittedName>
        <fullName evidence="2">Stringent starvation protein B</fullName>
    </submittedName>
</protein>
<sequence length="177" mass="20128">MTATIDYGNLMHRAMRGLIQEVLEDVRDNGLPGEHHFFITFDTQHPDVQIADWLSDRYPGEMTVVMQHWFDNLTVTEEGFAVTLNFGDAPEPLYIPYDAIKTFVDPSVEFGLRFETQESDDDEDDVEELAPVEPIVEDVSEKISESLKDKIEEKLSDTAPGEKKDADVVSLDSFRKT</sequence>
<evidence type="ECO:0000313" key="2">
    <source>
        <dbReference type="EMBL" id="CUK27246.1"/>
    </source>
</evidence>
<dbReference type="InterPro" id="IPR036760">
    <property type="entry name" value="SspB-like_sf"/>
</dbReference>
<dbReference type="Proteomes" id="UP000051184">
    <property type="component" value="Unassembled WGS sequence"/>
</dbReference>
<evidence type="ECO:0000313" key="3">
    <source>
        <dbReference type="Proteomes" id="UP000051184"/>
    </source>
</evidence>
<gene>
    <name evidence="2" type="ORF">TA5114_03073</name>
</gene>
<dbReference type="Gene3D" id="2.30.30.220">
    <property type="entry name" value="SspB-like"/>
    <property type="match status" value="1"/>
</dbReference>
<reference evidence="3" key="1">
    <citation type="submission" date="2015-09" db="EMBL/GenBank/DDBJ databases">
        <authorList>
            <person name="Rodrigo-Torres Lidia"/>
            <person name="Arahal R.David."/>
        </authorList>
    </citation>
    <scope>NUCLEOTIDE SEQUENCE [LARGE SCALE GENOMIC DNA]</scope>
    <source>
        <strain evidence="3">CECT 5114</strain>
    </source>
</reference>
<dbReference type="AlphaFoldDB" id="A0A0P1JBU7"/>
<evidence type="ECO:0000256" key="1">
    <source>
        <dbReference type="SAM" id="MobiDB-lite"/>
    </source>
</evidence>
<organism evidence="2 3">
    <name type="scientific">Cognatishimia activa</name>
    <dbReference type="NCBI Taxonomy" id="1715691"/>
    <lineage>
        <taxon>Bacteria</taxon>
        <taxon>Pseudomonadati</taxon>
        <taxon>Pseudomonadota</taxon>
        <taxon>Alphaproteobacteria</taxon>
        <taxon>Rhodobacterales</taxon>
        <taxon>Paracoccaceae</taxon>
        <taxon>Cognatishimia</taxon>
    </lineage>
</organism>
<name>A0A0P1JBU7_9RHOB</name>
<dbReference type="InterPro" id="IPR007481">
    <property type="entry name" value="SspB"/>
</dbReference>
<accession>A0A0P1JBU7</accession>
<keyword evidence="3" id="KW-1185">Reference proteome</keyword>
<dbReference type="SUPFAM" id="SSF101738">
    <property type="entry name" value="SspB-like"/>
    <property type="match status" value="1"/>
</dbReference>